<feature type="compositionally biased region" description="Basic and acidic residues" evidence="1">
    <location>
        <begin position="314"/>
        <end position="335"/>
    </location>
</feature>
<gene>
    <name evidence="2" type="ORF">PHYPADRAFT_104150</name>
</gene>
<feature type="compositionally biased region" description="Basic and acidic residues" evidence="1">
    <location>
        <begin position="118"/>
        <end position="143"/>
    </location>
</feature>
<feature type="region of interest" description="Disordered" evidence="1">
    <location>
        <begin position="272"/>
        <end position="335"/>
    </location>
</feature>
<feature type="region of interest" description="Disordered" evidence="1">
    <location>
        <begin position="1"/>
        <end position="24"/>
    </location>
</feature>
<evidence type="ECO:0000313" key="2">
    <source>
        <dbReference type="EMBL" id="EDQ48203.1"/>
    </source>
</evidence>
<dbReference type="AlphaFoldDB" id="A9U800"/>
<dbReference type="EMBL" id="DS546743">
    <property type="protein sequence ID" value="EDQ48203.1"/>
    <property type="molecule type" value="Genomic_DNA"/>
</dbReference>
<name>A9U800_PHYPA</name>
<sequence length="353" mass="38962">IRDRRAEEVEKDRCGSHQADSEADAEHRILAGMLLPSGSGFIGDHDGERHGDAERNHEQQRREVERRLMRRDGNCAEHAAHEQRDDREDARLEEGGQSHGHADAEQLFPSFPGWGVPAREHPVDPQRLHPERHPDADAEHEPIGDAGRVPGADTAEPGQSEVSEDEAVVQQGIQRNGGQHDRHCQPGIALRLPEVTEHIAAEQRHEPDGKPDQVLLGDAVHFGVQSHQAEHGLDGEEAGYRDNNGHQQRQVQRLHDGPGNAFRLAAAHHLADDRRDGEQDGVHPGHDRHEQAGADGDAGQVVRAGPSGHHRIEHAHGRVADLRNDNRSENGQEEKDFAAKGGAWCIIAIRNLR</sequence>
<feature type="compositionally biased region" description="Basic and acidic residues" evidence="1">
    <location>
        <begin position="228"/>
        <end position="244"/>
    </location>
</feature>
<feature type="compositionally biased region" description="Basic and acidic residues" evidence="1">
    <location>
        <begin position="43"/>
        <end position="104"/>
    </location>
</feature>
<evidence type="ECO:0000256" key="1">
    <source>
        <dbReference type="SAM" id="MobiDB-lite"/>
    </source>
</evidence>
<feature type="compositionally biased region" description="Basic and acidic residues" evidence="1">
    <location>
        <begin position="1"/>
        <end position="15"/>
    </location>
</feature>
<feature type="non-terminal residue" evidence="2">
    <location>
        <position position="1"/>
    </location>
</feature>
<reference evidence="2" key="1">
    <citation type="journal article" date="2008" name="Science">
        <title>The Physcomitrella genome reveals evolutionary insights into the conquest of land by plants.</title>
        <authorList>
            <person name="Rensing S."/>
            <person name="Lang D."/>
            <person name="Zimmer A."/>
            <person name="Terry A."/>
            <person name="Salamov A."/>
            <person name="Shapiro H."/>
            <person name="Nishiyama T."/>
            <person name="Perroud P.-F."/>
            <person name="Lindquist E."/>
            <person name="Kamisugi Y."/>
            <person name="Tanahashi T."/>
            <person name="Sakakibara K."/>
            <person name="Fujita T."/>
            <person name="Oishi K."/>
            <person name="Shin-I T."/>
            <person name="Kuroki Y."/>
            <person name="Toyoda A."/>
            <person name="Suzuki Y."/>
            <person name="Hashimoto A."/>
            <person name="Yamaguchi K."/>
            <person name="Sugano A."/>
            <person name="Kohara Y."/>
            <person name="Fujiyama A."/>
            <person name="Anterola A."/>
            <person name="Aoki S."/>
            <person name="Ashton N."/>
            <person name="Barbazuk W.B."/>
            <person name="Barker E."/>
            <person name="Bennetzen J."/>
            <person name="Bezanilla M."/>
            <person name="Blankenship R."/>
            <person name="Cho S.H."/>
            <person name="Dutcher S."/>
            <person name="Estelle M."/>
            <person name="Fawcett J.A."/>
            <person name="Gundlach H."/>
            <person name="Hanada K."/>
            <person name="Heyl A."/>
            <person name="Hicks K.A."/>
            <person name="Hugh J."/>
            <person name="Lohr M."/>
            <person name="Mayer K."/>
            <person name="Melkozernov A."/>
            <person name="Murata T."/>
            <person name="Nelson D."/>
            <person name="Pils B."/>
            <person name="Prigge M."/>
            <person name="Reiss B."/>
            <person name="Renner T."/>
            <person name="Rombauts S."/>
            <person name="Rushton P."/>
            <person name="Sanderfoot A."/>
            <person name="Schween G."/>
            <person name="Shiu S.-H."/>
            <person name="Stueber K."/>
            <person name="Theodoulou F.L."/>
            <person name="Tu H."/>
            <person name="Van de Peer Y."/>
            <person name="Verrier P.J."/>
            <person name="Waters E."/>
            <person name="Wood A."/>
            <person name="Yang L."/>
            <person name="Cove D."/>
            <person name="Cuming A."/>
            <person name="Hasebe M."/>
            <person name="Lucas S."/>
            <person name="Mishler D.B."/>
            <person name="Reski R."/>
            <person name="Grigoriev I."/>
            <person name="Quatrano R.S."/>
            <person name="Boore J.L."/>
        </authorList>
    </citation>
    <scope>NUCLEOTIDE SEQUENCE [LARGE SCALE GENOMIC DNA]</scope>
</reference>
<feature type="region of interest" description="Disordered" evidence="1">
    <location>
        <begin position="36"/>
        <end position="187"/>
    </location>
</feature>
<dbReference type="HOGENOM" id="CLU_786646_0_0_1"/>
<feature type="compositionally biased region" description="Basic and acidic residues" evidence="1">
    <location>
        <begin position="272"/>
        <end position="292"/>
    </location>
</feature>
<proteinExistence type="predicted"/>
<feature type="region of interest" description="Disordered" evidence="1">
    <location>
        <begin position="227"/>
        <end position="252"/>
    </location>
</feature>
<protein>
    <submittedName>
        <fullName evidence="2">Predicted protein</fullName>
    </submittedName>
</protein>
<organism>
    <name type="scientific">Physcomitrium patens</name>
    <name type="common">Spreading-leaved earth moss</name>
    <name type="synonym">Physcomitrella patens</name>
    <dbReference type="NCBI Taxonomy" id="3218"/>
    <lineage>
        <taxon>Eukaryota</taxon>
        <taxon>Viridiplantae</taxon>
        <taxon>Streptophyta</taxon>
        <taxon>Embryophyta</taxon>
        <taxon>Bryophyta</taxon>
        <taxon>Bryophytina</taxon>
        <taxon>Bryopsida</taxon>
        <taxon>Funariidae</taxon>
        <taxon>Funariales</taxon>
        <taxon>Funariaceae</taxon>
        <taxon>Physcomitrium</taxon>
    </lineage>
</organism>
<accession>A9U800</accession>